<proteinExistence type="predicted"/>
<dbReference type="RefSeq" id="WP_094355837.1">
    <property type="nucleotide sequence ID" value="NZ_NMVK01000004.1"/>
</dbReference>
<dbReference type="InterPro" id="IPR055259">
    <property type="entry name" value="YkvP/CgeB_Glyco_trans-like"/>
</dbReference>
<keyword evidence="2" id="KW-0808">Transferase</keyword>
<protein>
    <submittedName>
        <fullName evidence="2">Glycosyl transferase family 1</fullName>
    </submittedName>
</protein>
<comment type="caution">
    <text evidence="2">The sequence shown here is derived from an EMBL/GenBank/DDBJ whole genome shotgun (WGS) entry which is preliminary data.</text>
</comment>
<dbReference type="Proteomes" id="UP000215896">
    <property type="component" value="Unassembled WGS sequence"/>
</dbReference>
<gene>
    <name evidence="2" type="ORF">CGZ94_19460</name>
</gene>
<dbReference type="OrthoDB" id="110463at2"/>
<sequence>MRVLVLGDDWYGSNVTSLADGFARAGHEVALVDSTPVSAPARLSVPWLYKRVRGVRAPWQVDRVHTELEQAVTAFRPELLLAFKSIHLDQDRLLGLPVPIKVHYSPDDVANPENITPAYLDHEHRWDCVVTTKVHNVAELRERGARDVLYVHSAYDPAWHHPRAPRGGRRYLAGFIGARRPDRRRLINDLATEFGEQFYLAGPGWRRAPELQRSAATVTGGRFGGELSRAIAAVTANLVLLNSDNRDTHTCRTFEVPAAGGLFVGQRTDQHRELLTEGREALLFDDETELRDHLHRCRRDPEGVRRIAAAGHQRIVTGGHSYRHRAEEIVAHVA</sequence>
<keyword evidence="3" id="KW-1185">Reference proteome</keyword>
<dbReference type="AlphaFoldDB" id="A0A255FZG6"/>
<dbReference type="SUPFAM" id="SSF53756">
    <property type="entry name" value="UDP-Glycosyltransferase/glycogen phosphorylase"/>
    <property type="match status" value="1"/>
</dbReference>
<dbReference type="GO" id="GO:0016740">
    <property type="term" value="F:transferase activity"/>
    <property type="evidence" value="ECO:0007669"/>
    <property type="project" value="UniProtKB-KW"/>
</dbReference>
<dbReference type="Pfam" id="PF13524">
    <property type="entry name" value="Glyco_trans_1_2"/>
    <property type="match status" value="1"/>
</dbReference>
<evidence type="ECO:0000313" key="2">
    <source>
        <dbReference type="EMBL" id="OYO08691.1"/>
    </source>
</evidence>
<dbReference type="EMBL" id="NMVO01000018">
    <property type="protein sequence ID" value="OYO08691.1"/>
    <property type="molecule type" value="Genomic_DNA"/>
</dbReference>
<name>A0A255FZG6_9ACTN</name>
<dbReference type="Gene3D" id="3.40.50.2000">
    <property type="entry name" value="Glycogen Phosphorylase B"/>
    <property type="match status" value="1"/>
</dbReference>
<organism evidence="2 3">
    <name type="scientific">Enemella evansiae</name>
    <dbReference type="NCBI Taxonomy" id="2016499"/>
    <lineage>
        <taxon>Bacteria</taxon>
        <taxon>Bacillati</taxon>
        <taxon>Actinomycetota</taxon>
        <taxon>Actinomycetes</taxon>
        <taxon>Propionibacteriales</taxon>
        <taxon>Propionibacteriaceae</taxon>
        <taxon>Enemella</taxon>
    </lineage>
</organism>
<evidence type="ECO:0000259" key="1">
    <source>
        <dbReference type="Pfam" id="PF13524"/>
    </source>
</evidence>
<evidence type="ECO:0000313" key="3">
    <source>
        <dbReference type="Proteomes" id="UP000215896"/>
    </source>
</evidence>
<feature type="domain" description="Spore protein YkvP/CgeB glycosyl transferase-like" evidence="1">
    <location>
        <begin position="183"/>
        <end position="330"/>
    </location>
</feature>
<accession>A0A255FZG6</accession>
<reference evidence="2 3" key="1">
    <citation type="submission" date="2017-07" db="EMBL/GenBank/DDBJ databases">
        <title>Draft whole genome sequences of clinical Proprionibacteriaceae strains.</title>
        <authorList>
            <person name="Bernier A.-M."/>
            <person name="Bernard K."/>
            <person name="Domingo M.-C."/>
        </authorList>
    </citation>
    <scope>NUCLEOTIDE SEQUENCE [LARGE SCALE GENOMIC DNA]</scope>
    <source>
        <strain evidence="2 3">NML 030167</strain>
    </source>
</reference>